<dbReference type="Gene3D" id="3.40.50.970">
    <property type="match status" value="1"/>
</dbReference>
<dbReference type="InterPro" id="IPR050722">
    <property type="entry name" value="Pyruvate:ferred/Flavod_OxRd"/>
</dbReference>
<sequence>MQNNHNNAPHPTLSVAITGSGGSGVVTAGHMLLQAVAGAGYYGLMARSAGPQIRGGESAAMLRIAPRRVDCLDDSYQLLIALDWLNANRFAEEIPLTGDSVIVCDPAAGEIPPEIATYGARVMEMPLKELAKGIDGGRINMVALGILCDLLGLPQEAMLAVVEQTLARKGEQVVQASQTCVRVGYDSDKPLSLEAHLPAVDAPPPRWNISGNEASGLGAVRGGVRFVAAYPITPASEVLEWLAPNLERLGGSLLQAEDELASINMIIGASFGGVPALTATSGPGLALMMEGLGLAVASETPVVVANVMRGGPSTGIPTKSEQSDLNIALCGFHGDAPHLVLSALDIADCTFTTEWAVRLSESLQATAIVLTDQSLGQARALVDPPRRAPAGSGRRTAPPCDEPYLRYRLTDDGVSPMAIPGTDCDLYTADGLEHNEKGTPSSAAQDHQRQLDKRLRKLAGYDYGGDWARISGSGEHCIVTWGSSAGAAEEAARRLTAAGTGVRVIAIRLISPLPVQAMGEALTGVRRVLVVEQNHGGQLFHYLHSLQLLPADAGLLARPGPLPLRPAEIVARMTEEM</sequence>
<dbReference type="Proteomes" id="UP000886251">
    <property type="component" value="Unassembled WGS sequence"/>
</dbReference>
<feature type="domain" description="Pyruvate flavodoxin/ferredoxin oxidoreductase pyrimidine binding" evidence="4">
    <location>
        <begin position="218"/>
        <end position="450"/>
    </location>
</feature>
<dbReference type="SUPFAM" id="SSF52922">
    <property type="entry name" value="TK C-terminal domain-like"/>
    <property type="match status" value="1"/>
</dbReference>
<dbReference type="Pfam" id="PF02780">
    <property type="entry name" value="Transketolase_C"/>
    <property type="match status" value="1"/>
</dbReference>
<protein>
    <submittedName>
        <fullName evidence="6">2-oxoacid:acceptor oxidoreductase subunit alpha</fullName>
    </submittedName>
</protein>
<dbReference type="GO" id="GO:0006979">
    <property type="term" value="P:response to oxidative stress"/>
    <property type="evidence" value="ECO:0007669"/>
    <property type="project" value="TreeGrafter"/>
</dbReference>
<dbReference type="PANTHER" id="PTHR32154:SF20">
    <property type="entry name" value="2-OXOGLUTARATE OXIDOREDUCTASE SUBUNIT KORA"/>
    <property type="match status" value="1"/>
</dbReference>
<name>A0A831RNP3_9GAMM</name>
<comment type="caution">
    <text evidence="6">The sequence shown here is derived from an EMBL/GenBank/DDBJ whole genome shotgun (WGS) entry which is preliminary data.</text>
</comment>
<dbReference type="Gene3D" id="3.40.50.920">
    <property type="match status" value="1"/>
</dbReference>
<proteinExistence type="predicted"/>
<keyword evidence="2" id="KW-0786">Thiamine pyrophosphate</keyword>
<evidence type="ECO:0000259" key="5">
    <source>
        <dbReference type="Pfam" id="PF02780"/>
    </source>
</evidence>
<keyword evidence="1" id="KW-0560">Oxidoreductase</keyword>
<evidence type="ECO:0000259" key="3">
    <source>
        <dbReference type="Pfam" id="PF01558"/>
    </source>
</evidence>
<dbReference type="SUPFAM" id="SSF52518">
    <property type="entry name" value="Thiamin diphosphate-binding fold (THDP-binding)"/>
    <property type="match status" value="1"/>
</dbReference>
<evidence type="ECO:0000313" key="6">
    <source>
        <dbReference type="EMBL" id="HEB96179.1"/>
    </source>
</evidence>
<reference evidence="6" key="1">
    <citation type="journal article" date="2020" name="mSystems">
        <title>Genome- and Community-Level Interaction Insights into Carbon Utilization and Element Cycling Functions of Hydrothermarchaeota in Hydrothermal Sediment.</title>
        <authorList>
            <person name="Zhou Z."/>
            <person name="Liu Y."/>
            <person name="Xu W."/>
            <person name="Pan J."/>
            <person name="Luo Z.H."/>
            <person name="Li M."/>
        </authorList>
    </citation>
    <scope>NUCLEOTIDE SEQUENCE [LARGE SCALE GENOMIC DNA]</scope>
    <source>
        <strain evidence="6">HyVt-443</strain>
    </source>
</reference>
<dbReference type="Pfam" id="PF01558">
    <property type="entry name" value="POR"/>
    <property type="match status" value="1"/>
</dbReference>
<dbReference type="Gene3D" id="3.40.920.10">
    <property type="entry name" value="Pyruvate-ferredoxin oxidoreductase, PFOR, domain III"/>
    <property type="match status" value="1"/>
</dbReference>
<evidence type="ECO:0000259" key="4">
    <source>
        <dbReference type="Pfam" id="PF01855"/>
    </source>
</evidence>
<dbReference type="Pfam" id="PF01855">
    <property type="entry name" value="POR_N"/>
    <property type="match status" value="1"/>
</dbReference>
<dbReference type="EMBL" id="DRKP01000077">
    <property type="protein sequence ID" value="HEB96179.1"/>
    <property type="molecule type" value="Genomic_DNA"/>
</dbReference>
<dbReference type="InterPro" id="IPR009014">
    <property type="entry name" value="Transketo_C/PFOR_II"/>
</dbReference>
<dbReference type="SUPFAM" id="SSF53323">
    <property type="entry name" value="Pyruvate-ferredoxin oxidoreductase, PFOR, domain III"/>
    <property type="match status" value="1"/>
</dbReference>
<feature type="domain" description="Pyruvate/ketoisovalerate oxidoreductase catalytic" evidence="3">
    <location>
        <begin position="21"/>
        <end position="186"/>
    </location>
</feature>
<accession>A0A831RNP3</accession>
<feature type="domain" description="Transketolase C-terminal" evidence="5">
    <location>
        <begin position="473"/>
        <end position="534"/>
    </location>
</feature>
<gene>
    <name evidence="6" type="ORF">ENI96_07090</name>
</gene>
<dbReference type="CDD" id="cd07034">
    <property type="entry name" value="TPP_PYR_PFOR_IOR-alpha_like"/>
    <property type="match status" value="1"/>
</dbReference>
<dbReference type="PANTHER" id="PTHR32154">
    <property type="entry name" value="PYRUVATE-FLAVODOXIN OXIDOREDUCTASE-RELATED"/>
    <property type="match status" value="1"/>
</dbReference>
<organism evidence="6">
    <name type="scientific">Sedimenticola thiotaurini</name>
    <dbReference type="NCBI Taxonomy" id="1543721"/>
    <lineage>
        <taxon>Bacteria</taxon>
        <taxon>Pseudomonadati</taxon>
        <taxon>Pseudomonadota</taxon>
        <taxon>Gammaproteobacteria</taxon>
        <taxon>Chromatiales</taxon>
        <taxon>Sedimenticolaceae</taxon>
        <taxon>Sedimenticola</taxon>
    </lineage>
</organism>
<dbReference type="InterPro" id="IPR002869">
    <property type="entry name" value="Pyrv_flavodox_OxRed_cen"/>
</dbReference>
<dbReference type="AlphaFoldDB" id="A0A831RNP3"/>
<dbReference type="NCBIfam" id="TIGR03710">
    <property type="entry name" value="OAFO_sf"/>
    <property type="match status" value="1"/>
</dbReference>
<dbReference type="FunFam" id="3.40.50.970:FF:000022">
    <property type="entry name" value="2-oxoglutarate ferredoxin oxidoreductase alpha subunit"/>
    <property type="match status" value="1"/>
</dbReference>
<dbReference type="InterPro" id="IPR022367">
    <property type="entry name" value="2-oxoacid/accept_OxRdtase_asu"/>
</dbReference>
<dbReference type="InterPro" id="IPR019752">
    <property type="entry name" value="Pyrv/ketoisovalerate_OxRed_cat"/>
</dbReference>
<evidence type="ECO:0000256" key="2">
    <source>
        <dbReference type="ARBA" id="ARBA00023052"/>
    </source>
</evidence>
<dbReference type="GO" id="GO:0016903">
    <property type="term" value="F:oxidoreductase activity, acting on the aldehyde or oxo group of donors"/>
    <property type="evidence" value="ECO:0007669"/>
    <property type="project" value="InterPro"/>
</dbReference>
<dbReference type="InterPro" id="IPR029061">
    <property type="entry name" value="THDP-binding"/>
</dbReference>
<dbReference type="InterPro" id="IPR033248">
    <property type="entry name" value="Transketolase_C"/>
</dbReference>
<evidence type="ECO:0000256" key="1">
    <source>
        <dbReference type="ARBA" id="ARBA00023002"/>
    </source>
</evidence>
<dbReference type="InterPro" id="IPR002880">
    <property type="entry name" value="Pyrv_Fd/Flavodoxin_OxRdtase_N"/>
</dbReference>